<comment type="caution">
    <text evidence="2">The sequence shown here is derived from an EMBL/GenBank/DDBJ whole genome shotgun (WGS) entry which is preliminary data.</text>
</comment>
<feature type="non-terminal residue" evidence="2">
    <location>
        <position position="81"/>
    </location>
</feature>
<gene>
    <name evidence="2" type="ORF">PFISCL1PPCAC_29101</name>
</gene>
<feature type="non-terminal residue" evidence="2">
    <location>
        <position position="1"/>
    </location>
</feature>
<dbReference type="AlphaFoldDB" id="A0AAV5X1K2"/>
<feature type="region of interest" description="Disordered" evidence="1">
    <location>
        <begin position="45"/>
        <end position="81"/>
    </location>
</feature>
<feature type="compositionally biased region" description="Low complexity" evidence="1">
    <location>
        <begin position="68"/>
        <end position="81"/>
    </location>
</feature>
<dbReference type="EMBL" id="BTSY01000275">
    <property type="protein sequence ID" value="GMT37804.1"/>
    <property type="molecule type" value="Genomic_DNA"/>
</dbReference>
<reference evidence="2" key="1">
    <citation type="submission" date="2023-10" db="EMBL/GenBank/DDBJ databases">
        <title>Genome assembly of Pristionchus species.</title>
        <authorList>
            <person name="Yoshida K."/>
            <person name="Sommer R.J."/>
        </authorList>
    </citation>
    <scope>NUCLEOTIDE SEQUENCE</scope>
    <source>
        <strain evidence="2">RS5133</strain>
    </source>
</reference>
<evidence type="ECO:0000313" key="3">
    <source>
        <dbReference type="Proteomes" id="UP001432322"/>
    </source>
</evidence>
<proteinExistence type="predicted"/>
<evidence type="ECO:0000313" key="2">
    <source>
        <dbReference type="EMBL" id="GMT37804.1"/>
    </source>
</evidence>
<sequence>FNFRISITPYSNILQNDEGSGISTTSFPSESEDLHSLVLNGLLEEMPTTANQPPTMGNKRRPSVSIDRSNPSRPSGRRSSV</sequence>
<organism evidence="2 3">
    <name type="scientific">Pristionchus fissidentatus</name>
    <dbReference type="NCBI Taxonomy" id="1538716"/>
    <lineage>
        <taxon>Eukaryota</taxon>
        <taxon>Metazoa</taxon>
        <taxon>Ecdysozoa</taxon>
        <taxon>Nematoda</taxon>
        <taxon>Chromadorea</taxon>
        <taxon>Rhabditida</taxon>
        <taxon>Rhabditina</taxon>
        <taxon>Diplogasteromorpha</taxon>
        <taxon>Diplogasteroidea</taxon>
        <taxon>Neodiplogasteridae</taxon>
        <taxon>Pristionchus</taxon>
    </lineage>
</organism>
<evidence type="ECO:0000256" key="1">
    <source>
        <dbReference type="SAM" id="MobiDB-lite"/>
    </source>
</evidence>
<dbReference type="Proteomes" id="UP001432322">
    <property type="component" value="Unassembled WGS sequence"/>
</dbReference>
<keyword evidence="3" id="KW-1185">Reference proteome</keyword>
<accession>A0AAV5X1K2</accession>
<protein>
    <submittedName>
        <fullName evidence="2">Uncharacterized protein</fullName>
    </submittedName>
</protein>
<name>A0AAV5X1K2_9BILA</name>